<organism evidence="2 3">
    <name type="scientific">Mycobacterium paragordonae</name>
    <dbReference type="NCBI Taxonomy" id="1389713"/>
    <lineage>
        <taxon>Bacteria</taxon>
        <taxon>Bacillati</taxon>
        <taxon>Actinomycetota</taxon>
        <taxon>Actinomycetes</taxon>
        <taxon>Mycobacteriales</taxon>
        <taxon>Mycobacteriaceae</taxon>
        <taxon>Mycobacterium</taxon>
    </lineage>
</organism>
<proteinExistence type="predicted"/>
<reference evidence="2" key="1">
    <citation type="submission" date="2023-06" db="EMBL/GenBank/DDBJ databases">
        <title>Identification of two novel mycobacterium reveal diversities and complexities of Mycobacterium gordonae clade.</title>
        <authorList>
            <person name="Matsumoto Y."/>
            <person name="Nakamura S."/>
            <person name="Motooka D."/>
            <person name="Fukushima K."/>
        </authorList>
    </citation>
    <scope>NUCLEOTIDE SEQUENCE</scope>
    <source>
        <strain evidence="2">TY812</strain>
    </source>
</reference>
<dbReference type="RefSeq" id="WP_065043766.1">
    <property type="nucleotide sequence ID" value="NZ_JAUFSA010000001.1"/>
</dbReference>
<comment type="caution">
    <text evidence="2">The sequence shown here is derived from an EMBL/GenBank/DDBJ whole genome shotgun (WGS) entry which is preliminary data.</text>
</comment>
<evidence type="ECO:0000313" key="3">
    <source>
        <dbReference type="Proteomes" id="UP001229081"/>
    </source>
</evidence>
<gene>
    <name evidence="2" type="ORF">QXL92_14130</name>
</gene>
<keyword evidence="1" id="KW-0812">Transmembrane</keyword>
<evidence type="ECO:0000313" key="2">
    <source>
        <dbReference type="EMBL" id="MDP7735882.1"/>
    </source>
</evidence>
<name>A0A4R5WYJ9_9MYCO</name>
<protein>
    <submittedName>
        <fullName evidence="2">Uncharacterized protein</fullName>
    </submittedName>
</protein>
<feature type="transmembrane region" description="Helical" evidence="1">
    <location>
        <begin position="87"/>
        <end position="105"/>
    </location>
</feature>
<evidence type="ECO:0000256" key="1">
    <source>
        <dbReference type="SAM" id="Phobius"/>
    </source>
</evidence>
<keyword evidence="1" id="KW-1133">Transmembrane helix</keyword>
<feature type="transmembrane region" description="Helical" evidence="1">
    <location>
        <begin position="33"/>
        <end position="52"/>
    </location>
</feature>
<dbReference type="Proteomes" id="UP001229081">
    <property type="component" value="Unassembled WGS sequence"/>
</dbReference>
<feature type="transmembrane region" description="Helical" evidence="1">
    <location>
        <begin position="6"/>
        <end position="26"/>
    </location>
</feature>
<accession>A0A4R5WYJ9</accession>
<dbReference type="EMBL" id="JAUFSA010000001">
    <property type="protein sequence ID" value="MDP7735882.1"/>
    <property type="molecule type" value="Genomic_DNA"/>
</dbReference>
<sequence>MSQLTAFAVTIAVESLWYVGGLVDIVGLRWWSALMLAIGVNAVTHPVAWWVLSSHPTMLPLLLTEVAVTLAEAAVLAVAVRRDLATLALLSVGANASSLLTGLILNR</sequence>
<dbReference type="AlphaFoldDB" id="A0A4R5WYJ9"/>
<keyword evidence="1" id="KW-0472">Membrane</keyword>